<dbReference type="AlphaFoldDB" id="A0A383VQI5"/>
<evidence type="ECO:0000256" key="1">
    <source>
        <dbReference type="SAM" id="MobiDB-lite"/>
    </source>
</evidence>
<feature type="compositionally biased region" description="Low complexity" evidence="1">
    <location>
        <begin position="23"/>
        <end position="36"/>
    </location>
</feature>
<gene>
    <name evidence="2" type="ORF">BQ4739_LOCUS7059</name>
</gene>
<sequence length="208" mass="22478">MMPSCVQGRLHSPVLAQALDLATSSSSTRSTRSSSSDPAPKELHIPCTSKADFLTVAQFLYPIVPLPKVSWETLEVLLVQGHKWDMQVVLGHAGEFLQANASSLDLSGSSNNNSSTSTSSITKYAFEWLQLADAAGLSDACKACADRIIELDRSSCKADTLANLSRQTLMYMVERVAATPSTTVNRRCASCSRHGTIHLKCSYCGYNN</sequence>
<evidence type="ECO:0000313" key="3">
    <source>
        <dbReference type="Proteomes" id="UP000256970"/>
    </source>
</evidence>
<evidence type="ECO:0008006" key="4">
    <source>
        <dbReference type="Google" id="ProtNLM"/>
    </source>
</evidence>
<feature type="region of interest" description="Disordered" evidence="1">
    <location>
        <begin position="21"/>
        <end position="43"/>
    </location>
</feature>
<evidence type="ECO:0000313" key="2">
    <source>
        <dbReference type="EMBL" id="SZX66666.1"/>
    </source>
</evidence>
<dbReference type="Proteomes" id="UP000256970">
    <property type="component" value="Unassembled WGS sequence"/>
</dbReference>
<keyword evidence="3" id="KW-1185">Reference proteome</keyword>
<reference evidence="2 3" key="1">
    <citation type="submission" date="2016-10" db="EMBL/GenBank/DDBJ databases">
        <authorList>
            <person name="Cai Z."/>
        </authorList>
    </citation>
    <scope>NUCLEOTIDE SEQUENCE [LARGE SCALE GENOMIC DNA]</scope>
</reference>
<name>A0A383VQI5_TETOB</name>
<organism evidence="2 3">
    <name type="scientific">Tetradesmus obliquus</name>
    <name type="common">Green alga</name>
    <name type="synonym">Acutodesmus obliquus</name>
    <dbReference type="NCBI Taxonomy" id="3088"/>
    <lineage>
        <taxon>Eukaryota</taxon>
        <taxon>Viridiplantae</taxon>
        <taxon>Chlorophyta</taxon>
        <taxon>core chlorophytes</taxon>
        <taxon>Chlorophyceae</taxon>
        <taxon>CS clade</taxon>
        <taxon>Sphaeropleales</taxon>
        <taxon>Scenedesmaceae</taxon>
        <taxon>Tetradesmus</taxon>
    </lineage>
</organism>
<accession>A0A383VQI5</accession>
<dbReference type="EMBL" id="FNXT01000726">
    <property type="protein sequence ID" value="SZX66666.1"/>
    <property type="molecule type" value="Genomic_DNA"/>
</dbReference>
<protein>
    <recommendedName>
        <fullName evidence="4">BTB domain-containing protein</fullName>
    </recommendedName>
</protein>
<proteinExistence type="predicted"/>